<keyword evidence="2" id="KW-0378">Hydrolase</keyword>
<dbReference type="PROSITE" id="PS50106">
    <property type="entry name" value="PDZ"/>
    <property type="match status" value="1"/>
</dbReference>
<feature type="domain" description="PDZ" evidence="3">
    <location>
        <begin position="275"/>
        <end position="358"/>
    </location>
</feature>
<dbReference type="GO" id="GO:0006508">
    <property type="term" value="P:proteolysis"/>
    <property type="evidence" value="ECO:0007669"/>
    <property type="project" value="UniProtKB-KW"/>
</dbReference>
<dbReference type="Proteomes" id="UP001139369">
    <property type="component" value="Unassembled WGS sequence"/>
</dbReference>
<dbReference type="SUPFAM" id="SSF50156">
    <property type="entry name" value="PDZ domain-like"/>
    <property type="match status" value="1"/>
</dbReference>
<dbReference type="SMART" id="SM00228">
    <property type="entry name" value="PDZ"/>
    <property type="match status" value="1"/>
</dbReference>
<dbReference type="Pfam" id="PF13365">
    <property type="entry name" value="Trypsin_2"/>
    <property type="match status" value="1"/>
</dbReference>
<reference evidence="4" key="1">
    <citation type="submission" date="2022-02" db="EMBL/GenBank/DDBJ databases">
        <title>Polaribacter sp. MSW13, isolated from seawater.</title>
        <authorList>
            <person name="Kristyanto S."/>
            <person name="Jung J."/>
            <person name="Jeon C.O."/>
        </authorList>
    </citation>
    <scope>NUCLEOTIDE SEQUENCE</scope>
    <source>
        <strain evidence="4">MSW13</strain>
    </source>
</reference>
<name>A0A9X1VUC5_9FLAO</name>
<dbReference type="InterPro" id="IPR001478">
    <property type="entry name" value="PDZ"/>
</dbReference>
<dbReference type="PANTHER" id="PTHR43343:SF3">
    <property type="entry name" value="PROTEASE DO-LIKE 8, CHLOROPLASTIC"/>
    <property type="match status" value="1"/>
</dbReference>
<dbReference type="InterPro" id="IPR036034">
    <property type="entry name" value="PDZ_sf"/>
</dbReference>
<dbReference type="GO" id="GO:0004252">
    <property type="term" value="F:serine-type endopeptidase activity"/>
    <property type="evidence" value="ECO:0007669"/>
    <property type="project" value="InterPro"/>
</dbReference>
<dbReference type="Pfam" id="PF13180">
    <property type="entry name" value="PDZ_2"/>
    <property type="match status" value="1"/>
</dbReference>
<dbReference type="Gene3D" id="2.40.10.120">
    <property type="match status" value="1"/>
</dbReference>
<protein>
    <submittedName>
        <fullName evidence="4">Trypsin-like peptidase domain-containing protein</fullName>
    </submittedName>
</protein>
<keyword evidence="5" id="KW-1185">Reference proteome</keyword>
<comment type="caution">
    <text evidence="4">The sequence shown here is derived from an EMBL/GenBank/DDBJ whole genome shotgun (WGS) entry which is preliminary data.</text>
</comment>
<evidence type="ECO:0000313" key="5">
    <source>
        <dbReference type="Proteomes" id="UP001139369"/>
    </source>
</evidence>
<keyword evidence="1" id="KW-0645">Protease</keyword>
<dbReference type="PANTHER" id="PTHR43343">
    <property type="entry name" value="PEPTIDASE S12"/>
    <property type="match status" value="1"/>
</dbReference>
<evidence type="ECO:0000256" key="1">
    <source>
        <dbReference type="ARBA" id="ARBA00022670"/>
    </source>
</evidence>
<sequence length="464" mass="50405">MKKFFSLLGMAVLGGTLTLGGYKLLFKDTVIIKRTVNEPMKMVKTNFTPAFNTNNSNVDASSIDFTTAAERSIHSVVHVKNTAVRTQINPLDIFFGNGNGERKYEQVGTGSGVIISSDGYIVTNNHVIDGASDLEITLNNKKKYKAKLIGADKNNDIALLKIDADIELPYSPFANSDNIKVGEWVLAVGNPYNLTSTVTAGIVSAKGRDLEGNGNIESFIQTDAAVNPGNSGGALVNTRGELVGINTAITSKTGSFIGYSFAVPSNIAKKVVDDLLEYGVVQEAVIGIRYNPLEDSDISGVKIVGVEDGQGAAKAGLQKDDIIVKVNNVEITKFSELRGQLTAKRPGETVDITIDRDGQLLTKSVTLTKKIKRFISNSFNWELKNLSKKELKSKGLSYGVKIVETGEREPKNSLRNFIITKINGKKVTNAEDAVKFLESIAQSRYSIIIEMINPDGEKETLRFR</sequence>
<dbReference type="AlphaFoldDB" id="A0A9X1VUC5"/>
<dbReference type="Gene3D" id="2.30.42.10">
    <property type="match status" value="1"/>
</dbReference>
<evidence type="ECO:0000259" key="3">
    <source>
        <dbReference type="PROSITE" id="PS50106"/>
    </source>
</evidence>
<gene>
    <name evidence="4" type="ORF">MC378_11085</name>
</gene>
<evidence type="ECO:0000256" key="2">
    <source>
        <dbReference type="ARBA" id="ARBA00022801"/>
    </source>
</evidence>
<dbReference type="InterPro" id="IPR001940">
    <property type="entry name" value="Peptidase_S1C"/>
</dbReference>
<dbReference type="InterPro" id="IPR009003">
    <property type="entry name" value="Peptidase_S1_PA"/>
</dbReference>
<dbReference type="InterPro" id="IPR051201">
    <property type="entry name" value="Chloro_Bact_Ser_Proteases"/>
</dbReference>
<dbReference type="PRINTS" id="PR00834">
    <property type="entry name" value="PROTEASES2C"/>
</dbReference>
<dbReference type="RefSeq" id="WP_242178834.1">
    <property type="nucleotide sequence ID" value="NZ_JAKQYM010000007.1"/>
</dbReference>
<dbReference type="EMBL" id="JAKQYM010000007">
    <property type="protein sequence ID" value="MCI2229711.1"/>
    <property type="molecule type" value="Genomic_DNA"/>
</dbReference>
<organism evidence="4 5">
    <name type="scientific">Polaribacter marinus</name>
    <dbReference type="NCBI Taxonomy" id="2916838"/>
    <lineage>
        <taxon>Bacteria</taxon>
        <taxon>Pseudomonadati</taxon>
        <taxon>Bacteroidota</taxon>
        <taxon>Flavobacteriia</taxon>
        <taxon>Flavobacteriales</taxon>
        <taxon>Flavobacteriaceae</taxon>
    </lineage>
</organism>
<dbReference type="SUPFAM" id="SSF50494">
    <property type="entry name" value="Trypsin-like serine proteases"/>
    <property type="match status" value="1"/>
</dbReference>
<accession>A0A9X1VUC5</accession>
<proteinExistence type="predicted"/>
<evidence type="ECO:0000313" key="4">
    <source>
        <dbReference type="EMBL" id="MCI2229711.1"/>
    </source>
</evidence>